<dbReference type="Proteomes" id="UP000215137">
    <property type="component" value="Chromosome"/>
</dbReference>
<dbReference type="Gene3D" id="1.10.1660.10">
    <property type="match status" value="1"/>
</dbReference>
<proteinExistence type="predicted"/>
<keyword evidence="4" id="KW-1185">Reference proteome</keyword>
<accession>A0A248TIA6</accession>
<dbReference type="PROSITE" id="PS50937">
    <property type="entry name" value="HTH_MERR_2"/>
    <property type="match status" value="1"/>
</dbReference>
<evidence type="ECO:0000313" key="4">
    <source>
        <dbReference type="Proteomes" id="UP000215137"/>
    </source>
</evidence>
<feature type="domain" description="HTH merR-type" evidence="2">
    <location>
        <begin position="5"/>
        <end position="74"/>
    </location>
</feature>
<keyword evidence="1" id="KW-0238">DNA-binding</keyword>
<dbReference type="OrthoDB" id="1894615at2"/>
<gene>
    <name evidence="3" type="ORF">CKF48_11640</name>
</gene>
<dbReference type="AlphaFoldDB" id="A0A248TIA6"/>
<dbReference type="InterPro" id="IPR000551">
    <property type="entry name" value="MerR-type_HTH_dom"/>
</dbReference>
<dbReference type="InterPro" id="IPR047057">
    <property type="entry name" value="MerR_fam"/>
</dbReference>
<dbReference type="SUPFAM" id="SSF46955">
    <property type="entry name" value="Putative DNA-binding domain"/>
    <property type="match status" value="1"/>
</dbReference>
<sequence>MTNDYYRIGEFAKKTNTTIRTLHYYDEIGLLKPARTSKTGDRYYSTNEILTVQKIVTLKYLGYPLNKIQKLLNNNEWDLQQSLSFQREELVIKRQQINHMIKTLDHALSILEENQTVDPNIFIMLINSIQMEAEHKEWMRNFIPEHMIQDIYNISDEKQQQLNKRVAKEFANIKKLVGTDHNDEHVQSVVAAIWDILYDLYPNIEEIILRITEINDDIDRHLAEAPVLFPSPFTVEEEEWLAQAISIYLEKKGMEKIEDKKEND</sequence>
<protein>
    <recommendedName>
        <fullName evidence="2">HTH merR-type domain-containing protein</fullName>
    </recommendedName>
</protein>
<dbReference type="EMBL" id="CP022983">
    <property type="protein sequence ID" value="ASV67905.1"/>
    <property type="molecule type" value="Genomic_DNA"/>
</dbReference>
<dbReference type="GO" id="GO:0003677">
    <property type="term" value="F:DNA binding"/>
    <property type="evidence" value="ECO:0007669"/>
    <property type="project" value="UniProtKB-KW"/>
</dbReference>
<dbReference type="GO" id="GO:0003700">
    <property type="term" value="F:DNA-binding transcription factor activity"/>
    <property type="evidence" value="ECO:0007669"/>
    <property type="project" value="InterPro"/>
</dbReference>
<dbReference type="SMART" id="SM00422">
    <property type="entry name" value="HTH_MERR"/>
    <property type="match status" value="1"/>
</dbReference>
<evidence type="ECO:0000259" key="2">
    <source>
        <dbReference type="PROSITE" id="PS50937"/>
    </source>
</evidence>
<dbReference type="PANTHER" id="PTHR30204:SF96">
    <property type="entry name" value="CHROMOSOME-ANCHORING PROTEIN RACA"/>
    <property type="match status" value="1"/>
</dbReference>
<dbReference type="Pfam" id="PF13411">
    <property type="entry name" value="MerR_1"/>
    <property type="match status" value="1"/>
</dbReference>
<dbReference type="InterPro" id="IPR009061">
    <property type="entry name" value="DNA-bd_dom_put_sf"/>
</dbReference>
<dbReference type="KEGG" id="bko:CKF48_11640"/>
<reference evidence="3 4" key="1">
    <citation type="submission" date="2017-08" db="EMBL/GenBank/DDBJ databases">
        <title>Complete Genome Sequence of Bacillus kochii Oregon-R-modENCODE STRAIN BDGP4, isolated from Drosophila melanogaster gut.</title>
        <authorList>
            <person name="Wan K.H."/>
            <person name="Yu C."/>
            <person name="Park S."/>
            <person name="Hammonds A.S."/>
            <person name="Booth B.W."/>
            <person name="Celniker S.E."/>
        </authorList>
    </citation>
    <scope>NUCLEOTIDE SEQUENCE [LARGE SCALE GENOMIC DNA]</scope>
    <source>
        <strain evidence="3 4">BDGP4</strain>
    </source>
</reference>
<dbReference type="CDD" id="cd01106">
    <property type="entry name" value="HTH_TipAL-Mta"/>
    <property type="match status" value="1"/>
</dbReference>
<name>A0A248TIA6_9BACI</name>
<dbReference type="RefSeq" id="WP_095371474.1">
    <property type="nucleotide sequence ID" value="NZ_CP022983.1"/>
</dbReference>
<organism evidence="3 4">
    <name type="scientific">Cytobacillus kochii</name>
    <dbReference type="NCBI Taxonomy" id="859143"/>
    <lineage>
        <taxon>Bacteria</taxon>
        <taxon>Bacillati</taxon>
        <taxon>Bacillota</taxon>
        <taxon>Bacilli</taxon>
        <taxon>Bacillales</taxon>
        <taxon>Bacillaceae</taxon>
        <taxon>Cytobacillus</taxon>
    </lineage>
</organism>
<evidence type="ECO:0000256" key="1">
    <source>
        <dbReference type="ARBA" id="ARBA00023125"/>
    </source>
</evidence>
<evidence type="ECO:0000313" key="3">
    <source>
        <dbReference type="EMBL" id="ASV67905.1"/>
    </source>
</evidence>
<dbReference type="Gene3D" id="6.10.250.360">
    <property type="match status" value="1"/>
</dbReference>
<dbReference type="PANTHER" id="PTHR30204">
    <property type="entry name" value="REDOX-CYCLING DRUG-SENSING TRANSCRIPTIONAL ACTIVATOR SOXR"/>
    <property type="match status" value="1"/>
</dbReference>